<accession>A0A2A5RKQ4</accession>
<keyword evidence="2" id="KW-1185">Reference proteome</keyword>
<protein>
    <recommendedName>
        <fullName evidence="3">DUF910 family protein</fullName>
    </recommendedName>
</protein>
<dbReference type="RefSeq" id="WP_054639487.1">
    <property type="nucleotide sequence ID" value="NZ_BBAL01000006.1"/>
</dbReference>
<dbReference type="Pfam" id="PF06014">
    <property type="entry name" value="YqgQ-like"/>
    <property type="match status" value="1"/>
</dbReference>
<comment type="caution">
    <text evidence="1">The sequence shown here is derived from an EMBL/GenBank/DDBJ whole genome shotgun (WGS) entry which is preliminary data.</text>
</comment>
<organism evidence="1 2">
    <name type="scientific">Lactococcus fujiensis JCM 16395</name>
    <dbReference type="NCBI Taxonomy" id="1291764"/>
    <lineage>
        <taxon>Bacteria</taxon>
        <taxon>Bacillati</taxon>
        <taxon>Bacillota</taxon>
        <taxon>Bacilli</taxon>
        <taxon>Lactobacillales</taxon>
        <taxon>Streptococcaceae</taxon>
        <taxon>Lactococcus</taxon>
    </lineage>
</organism>
<sequence length="74" mass="8938">MKTLYDVQEWFKKFGYINLAPRRLDAIYFMQKELAFMVKSGIVEKNDRDYLTVRLILQREERFENEKLGENSNG</sequence>
<dbReference type="AlphaFoldDB" id="A0A2A5RKQ4"/>
<dbReference type="EMBL" id="JXJU01000006">
    <property type="protein sequence ID" value="PCR99789.1"/>
    <property type="molecule type" value="Genomic_DNA"/>
</dbReference>
<dbReference type="Gene3D" id="1.10.287.760">
    <property type="entry name" value="YqgQ-like"/>
    <property type="match status" value="1"/>
</dbReference>
<evidence type="ECO:0008006" key="3">
    <source>
        <dbReference type="Google" id="ProtNLM"/>
    </source>
</evidence>
<evidence type="ECO:0000313" key="2">
    <source>
        <dbReference type="Proteomes" id="UP000218181"/>
    </source>
</evidence>
<reference evidence="1 2" key="1">
    <citation type="submission" date="2014-12" db="EMBL/GenBank/DDBJ databases">
        <title>Draft genome sequences of 10 type strains of Lactococcus.</title>
        <authorList>
            <person name="Sun Z."/>
            <person name="Zhong Z."/>
            <person name="Liu W."/>
            <person name="Zhang W."/>
            <person name="Zhang H."/>
        </authorList>
    </citation>
    <scope>NUCLEOTIDE SEQUENCE [LARGE SCALE GENOMIC DNA]</scope>
    <source>
        <strain evidence="1 2">JCM 16395</strain>
    </source>
</reference>
<dbReference type="Proteomes" id="UP000218181">
    <property type="component" value="Unassembled WGS sequence"/>
</dbReference>
<dbReference type="OrthoDB" id="2361671at2"/>
<dbReference type="InterPro" id="IPR023164">
    <property type="entry name" value="YqgQ-like_sf"/>
</dbReference>
<evidence type="ECO:0000313" key="1">
    <source>
        <dbReference type="EMBL" id="PCR99789.1"/>
    </source>
</evidence>
<gene>
    <name evidence="1" type="ORF">RT41_GL001595</name>
</gene>
<dbReference type="SUPFAM" id="SSF158379">
    <property type="entry name" value="YqgQ-like"/>
    <property type="match status" value="1"/>
</dbReference>
<dbReference type="STRING" id="1291764.GCA_001311235_01801"/>
<name>A0A2A5RKQ4_9LACT</name>
<dbReference type="InterPro" id="IPR009256">
    <property type="entry name" value="YqgQ-like"/>
</dbReference>
<proteinExistence type="predicted"/>